<feature type="region of interest" description="Disordered" evidence="1">
    <location>
        <begin position="261"/>
        <end position="282"/>
    </location>
</feature>
<feature type="region of interest" description="Disordered" evidence="1">
    <location>
        <begin position="1"/>
        <end position="74"/>
    </location>
</feature>
<feature type="region of interest" description="Disordered" evidence="1">
    <location>
        <begin position="693"/>
        <end position="725"/>
    </location>
</feature>
<dbReference type="GO" id="GO:0004709">
    <property type="term" value="F:MAP kinase kinase kinase activity"/>
    <property type="evidence" value="ECO:0007669"/>
    <property type="project" value="UniProtKB-EC"/>
</dbReference>
<protein>
    <submittedName>
        <fullName evidence="2">Suppressor of Sensor Kinase (SLN1)</fullName>
        <ecNumber evidence="2">2.7.11.25</ecNumber>
    </submittedName>
</protein>
<accession>A0A9W8H0J4</accession>
<evidence type="ECO:0000256" key="1">
    <source>
        <dbReference type="SAM" id="MobiDB-lite"/>
    </source>
</evidence>
<dbReference type="EMBL" id="JANBUL010000404">
    <property type="protein sequence ID" value="KAJ2776047.1"/>
    <property type="molecule type" value="Genomic_DNA"/>
</dbReference>
<feature type="non-terminal residue" evidence="2">
    <location>
        <position position="853"/>
    </location>
</feature>
<keyword evidence="3" id="KW-1185">Reference proteome</keyword>
<evidence type="ECO:0000313" key="3">
    <source>
        <dbReference type="Proteomes" id="UP001140217"/>
    </source>
</evidence>
<keyword evidence="2" id="KW-0808">Transferase</keyword>
<name>A0A9W8H0J4_9FUNG</name>
<dbReference type="EC" id="2.7.11.25" evidence="2"/>
<organism evidence="2 3">
    <name type="scientific">Coemansia javaensis</name>
    <dbReference type="NCBI Taxonomy" id="2761396"/>
    <lineage>
        <taxon>Eukaryota</taxon>
        <taxon>Fungi</taxon>
        <taxon>Fungi incertae sedis</taxon>
        <taxon>Zoopagomycota</taxon>
        <taxon>Kickxellomycotina</taxon>
        <taxon>Kickxellomycetes</taxon>
        <taxon>Kickxellales</taxon>
        <taxon>Kickxellaceae</taxon>
        <taxon>Coemansia</taxon>
    </lineage>
</organism>
<keyword evidence="2" id="KW-0418">Kinase</keyword>
<comment type="caution">
    <text evidence="2">The sequence shown here is derived from an EMBL/GenBank/DDBJ whole genome shotgun (WGS) entry which is preliminary data.</text>
</comment>
<dbReference type="Proteomes" id="UP001140217">
    <property type="component" value="Unassembled WGS sequence"/>
</dbReference>
<feature type="compositionally biased region" description="Low complexity" evidence="1">
    <location>
        <begin position="40"/>
        <end position="54"/>
    </location>
</feature>
<evidence type="ECO:0000313" key="2">
    <source>
        <dbReference type="EMBL" id="KAJ2776047.1"/>
    </source>
</evidence>
<gene>
    <name evidence="2" type="primary">SSK2</name>
    <name evidence="2" type="ORF">H4R18_005888</name>
</gene>
<dbReference type="OrthoDB" id="5579454at2759"/>
<reference evidence="2" key="1">
    <citation type="submission" date="2022-07" db="EMBL/GenBank/DDBJ databases">
        <title>Phylogenomic reconstructions and comparative analyses of Kickxellomycotina fungi.</title>
        <authorList>
            <person name="Reynolds N.K."/>
            <person name="Stajich J.E."/>
            <person name="Barry K."/>
            <person name="Grigoriev I.V."/>
            <person name="Crous P."/>
            <person name="Smith M.E."/>
        </authorList>
    </citation>
    <scope>NUCLEOTIDE SEQUENCE</scope>
    <source>
        <strain evidence="2">NBRC 105414</strain>
    </source>
</reference>
<feature type="compositionally biased region" description="Low complexity" evidence="1">
    <location>
        <begin position="698"/>
        <end position="716"/>
    </location>
</feature>
<proteinExistence type="predicted"/>
<feature type="compositionally biased region" description="Acidic residues" evidence="1">
    <location>
        <begin position="55"/>
        <end position="66"/>
    </location>
</feature>
<sequence length="853" mass="93543">MDAQSAGRHAGKPLGDGRRRSAAEGLAAMANGGGEAPSHGTSATGAAGQAGACGSEDDESEAELDEDERRERSEWHQMLTSALCSQVVDGEKKRLNATNAKHAAAGSPDEPLAGHEDQAYYRLSHTALWLGCRAAIRGRTPLLEEQTLESLRAVHVDPTLRAVVDVNVSVSAAASAGAAEGDFSARCLQQLQKLLRRVDYVEGMYPTLRALAEAKPLYASRAFQGKLAAITSWTNIAVRIELLHTMIQRWTGSSRLSLFASGNSHKSDDGDDVDAAEPLPQQPGLAQRTPFVERLLKEIGMGTIMRQTIMKELSAVLMSARRDILENADMICAMGLPVTNRQMQELLLFSPRLLQTCLLIQLQSAENLASPPLAQVDQLIEDLRDSLTVACHVKREFVALATPSGRWDPGIWLDPDYDSTLRSCLGIYFRLLQRKMQITKGLGARDFEILESQWPFLQEVVRDIDGGHYQLVLRYCQLVRRSMRLWTGILARKLQGPEAYDTMAPRELGKWTTRALHDIRAPILKAQRLVRTIQGALTNATDYRFGDPFPVLERLVESKHVLLYTGGEWEAHGTYLVGSQAMRRSPVRAQVLLQACITDEAMLDKSYDNHYLLVVRTDAEFSWAGPTAAPAAKSIPYQDLDLAPGQMRLIAPGMARLERYRQWLERIGIAAERQPWETYTAATDEIIDALIRPPGQRSGSTCASGAGSDASGPARSMRSTAGSWNDDELDTWNEDGDEFAALRPSLEPVDRRLGKLSAPVRTQLAEAVAAAADATALAAVAASAAAAAAAGEGGAAQQTHHRAPAQITELMRAHNPHIMREWALLKYSITRMLDALTQVPDMLRTLHLDFHER</sequence>
<dbReference type="AlphaFoldDB" id="A0A9W8H0J4"/>